<sequence length="301" mass="33364">MPVTLVDRLPLPNLKVYTTGSVLLLSVAVYYAVSVTNDPNWRTNTTLQRKEAAVVGSDGESVNSPPAVLAPVYAANDTRNLTEQVVEIMTFMMQEPLCMWERKNRSRNLIVFGMPGSTANSPEDRKSHDKDQISKTITSLATSEPEIPTVFRLGSGLKDFYGYIRRQLNSKVTIPNILRNESQELVDEPQKIAELFADQFVNSYVREPDGPIPSINMPTVRSSIDDVKFTAEIVRKTLLPFDDATATATGPDGIPSILLKRCSSLLAEHISNIMNKSMDDGCLLADWKKATVVPIYKKAET</sequence>
<dbReference type="PANTHER" id="PTHR47510">
    <property type="entry name" value="REVERSE TRANSCRIPTASE DOMAIN-CONTAINING PROTEIN"/>
    <property type="match status" value="1"/>
</dbReference>
<proteinExistence type="predicted"/>
<keyword evidence="3" id="KW-1185">Reference proteome</keyword>
<comment type="caution">
    <text evidence="2">The sequence shown here is derived from an EMBL/GenBank/DDBJ whole genome shotgun (WGS) entry which is preliminary data.</text>
</comment>
<feature type="region of interest" description="Disordered" evidence="1">
    <location>
        <begin position="114"/>
        <end position="133"/>
    </location>
</feature>
<accession>A0A8S3Y567</accession>
<evidence type="ECO:0000256" key="1">
    <source>
        <dbReference type="SAM" id="MobiDB-lite"/>
    </source>
</evidence>
<dbReference type="PANTHER" id="PTHR47510:SF3">
    <property type="entry name" value="ENDO_EXONUCLEASE_PHOSPHATASE DOMAIN-CONTAINING PROTEIN"/>
    <property type="match status" value="1"/>
</dbReference>
<name>A0A8S3Y567_PARAO</name>
<organism evidence="2 3">
    <name type="scientific">Parnassius apollo</name>
    <name type="common">Apollo butterfly</name>
    <name type="synonym">Papilio apollo</name>
    <dbReference type="NCBI Taxonomy" id="110799"/>
    <lineage>
        <taxon>Eukaryota</taxon>
        <taxon>Metazoa</taxon>
        <taxon>Ecdysozoa</taxon>
        <taxon>Arthropoda</taxon>
        <taxon>Hexapoda</taxon>
        <taxon>Insecta</taxon>
        <taxon>Pterygota</taxon>
        <taxon>Neoptera</taxon>
        <taxon>Endopterygota</taxon>
        <taxon>Lepidoptera</taxon>
        <taxon>Glossata</taxon>
        <taxon>Ditrysia</taxon>
        <taxon>Papilionoidea</taxon>
        <taxon>Papilionidae</taxon>
        <taxon>Parnassiinae</taxon>
        <taxon>Parnassini</taxon>
        <taxon>Parnassius</taxon>
        <taxon>Parnassius</taxon>
    </lineage>
</organism>
<gene>
    <name evidence="2" type="ORF">PAPOLLO_LOCUS26422</name>
</gene>
<dbReference type="Proteomes" id="UP000691718">
    <property type="component" value="Unassembled WGS sequence"/>
</dbReference>
<protein>
    <submittedName>
        <fullName evidence="2">(apollo) hypothetical protein</fullName>
    </submittedName>
</protein>
<feature type="compositionally biased region" description="Basic and acidic residues" evidence="1">
    <location>
        <begin position="122"/>
        <end position="133"/>
    </location>
</feature>
<evidence type="ECO:0000313" key="3">
    <source>
        <dbReference type="Proteomes" id="UP000691718"/>
    </source>
</evidence>
<evidence type="ECO:0000313" key="2">
    <source>
        <dbReference type="EMBL" id="CAG5055710.1"/>
    </source>
</evidence>
<reference evidence="2" key="1">
    <citation type="submission" date="2021-04" db="EMBL/GenBank/DDBJ databases">
        <authorList>
            <person name="Tunstrom K."/>
        </authorList>
    </citation>
    <scope>NUCLEOTIDE SEQUENCE</scope>
</reference>
<dbReference type="EMBL" id="CAJQZP010001584">
    <property type="protein sequence ID" value="CAG5055710.1"/>
    <property type="molecule type" value="Genomic_DNA"/>
</dbReference>
<dbReference type="AlphaFoldDB" id="A0A8S3Y567"/>
<dbReference type="OrthoDB" id="3824970at2759"/>